<evidence type="ECO:0000313" key="2">
    <source>
        <dbReference type="Proteomes" id="UP000663421"/>
    </source>
</evidence>
<dbReference type="EMBL" id="CP065050">
    <property type="protein sequence ID" value="QPI56314.1"/>
    <property type="molecule type" value="Genomic_DNA"/>
</dbReference>
<organism evidence="1 2">
    <name type="scientific">Streptomyces malaysiensis</name>
    <dbReference type="NCBI Taxonomy" id="92644"/>
    <lineage>
        <taxon>Bacteria</taxon>
        <taxon>Bacillati</taxon>
        <taxon>Actinomycetota</taxon>
        <taxon>Actinomycetes</taxon>
        <taxon>Kitasatosporales</taxon>
        <taxon>Streptomycetaceae</taxon>
        <taxon>Streptomyces</taxon>
        <taxon>Streptomyces violaceusniger group</taxon>
    </lineage>
</organism>
<gene>
    <name evidence="1" type="ORF">I1A49_16430</name>
</gene>
<keyword evidence="2" id="KW-1185">Reference proteome</keyword>
<evidence type="ECO:0008006" key="3">
    <source>
        <dbReference type="Google" id="ProtNLM"/>
    </source>
</evidence>
<reference evidence="1 2" key="1">
    <citation type="submission" date="2020-11" db="EMBL/GenBank/DDBJ databases">
        <title>Complete genome sequence unveiled secondary metabolic potentials in Streptomyces solisilvae HNM0141.</title>
        <authorList>
            <person name="Huang X."/>
        </authorList>
    </citation>
    <scope>NUCLEOTIDE SEQUENCE [LARGE SCALE GENOMIC DNA]</scope>
    <source>
        <strain evidence="1 2">HNM0141</strain>
    </source>
</reference>
<name>A0ABX6W6B3_STRMQ</name>
<proteinExistence type="predicted"/>
<protein>
    <recommendedName>
        <fullName evidence="3">DUF4241 domain-containing protein</fullName>
    </recommendedName>
</protein>
<accession>A0ABX6W6B3</accession>
<sequence>MTSRRSFLGIPVEGDITEGATRVDQKPIEELRPIMQAVLDDPTIIEFGWRQYTPYFNDGDPCEFSAYGLWVRTDADEGDDIDEYDLEVDSHRTLGKVPWVYSEEARKYERGTYEGPDEARYDRCQALDGAIQGGAFEHVLLEAFGDHASITVRREGIEVDFYAHD</sequence>
<dbReference type="Proteomes" id="UP000663421">
    <property type="component" value="Chromosome"/>
</dbReference>
<evidence type="ECO:0000313" key="1">
    <source>
        <dbReference type="EMBL" id="QPI56314.1"/>
    </source>
</evidence>